<evidence type="ECO:0000313" key="6">
    <source>
        <dbReference type="Proteomes" id="UP000324282"/>
    </source>
</evidence>
<dbReference type="AlphaFoldDB" id="A0A5S5BCH6"/>
<comment type="caution">
    <text evidence="5">The sequence shown here is derived from an EMBL/GenBank/DDBJ whole genome shotgun (WGS) entry which is preliminary data.</text>
</comment>
<evidence type="ECO:0000256" key="3">
    <source>
        <dbReference type="ARBA" id="ARBA00023172"/>
    </source>
</evidence>
<dbReference type="OrthoDB" id="9795573at2"/>
<accession>A0A5S5BCH6</accession>
<dbReference type="Gene3D" id="1.10.443.10">
    <property type="entry name" value="Intergrase catalytic core"/>
    <property type="match status" value="1"/>
</dbReference>
<name>A0A5S5BCH6_STUST</name>
<proteinExistence type="inferred from homology"/>
<dbReference type="GO" id="GO:0006310">
    <property type="term" value="P:DNA recombination"/>
    <property type="evidence" value="ECO:0007669"/>
    <property type="project" value="UniProtKB-KW"/>
</dbReference>
<feature type="domain" description="Tyr recombinase" evidence="4">
    <location>
        <begin position="199"/>
        <end position="367"/>
    </location>
</feature>
<reference evidence="5 6" key="1">
    <citation type="submission" date="2019-07" db="EMBL/GenBank/DDBJ databases">
        <title>Deep subsurface shale carbon reservoir microbial communities from Ohio and West Virginia, USA.</title>
        <authorList>
            <person name="Wrighton K."/>
        </authorList>
    </citation>
    <scope>NUCLEOTIDE SEQUENCE [LARGE SCALE GENOMIC DNA]</scope>
    <source>
        <strain evidence="5 6">NP_8Ht</strain>
    </source>
</reference>
<evidence type="ECO:0000256" key="2">
    <source>
        <dbReference type="ARBA" id="ARBA00022908"/>
    </source>
</evidence>
<dbReference type="Proteomes" id="UP000324282">
    <property type="component" value="Unassembled WGS sequence"/>
</dbReference>
<dbReference type="PANTHER" id="PTHR30629:SF2">
    <property type="entry name" value="PROPHAGE INTEGRASE INTS-RELATED"/>
    <property type="match status" value="1"/>
</dbReference>
<dbReference type="InterPro" id="IPR011010">
    <property type="entry name" value="DNA_brk_join_enz"/>
</dbReference>
<sequence length="431" mass="47929">MKVKITQALVERVAPAENGKTTLYADLELRGFYLIISKTKKGFYVQSLVNGKQVRVKLGDHPSLTAKAARELAMQKLVSMRSGANPNEEKRKARVKGMTLRQAMEMHLAAKKLSPRTDEGYRYLMSQYLSDWLDKPLMDIGANRASVRERHKSITTKNGAPVADGTFRVFRALYNRGLREHPDLPPNPATNIDFHGLKRRKVEASADQLKEWGRAVLQLNPVRRDLHLFLLLSGMRKTAACESRLEHIHDGFIHIPNPKGGAERAFDLPLSGPLKALLAHRAVHSPRMHRKQPWVFASDSKSGHVSEVKQPELNGLAGHALRHLYASLAVQAGVPLLELKYLLNHAANNVTMGYINIGVEHLRPYQEKASSYILAALGLEWTEGIWPPTAMDAQSAAETQQPGLLRQPVLHVVPNTLTHSSSDQTEAVTAA</sequence>
<dbReference type="SUPFAM" id="SSF56349">
    <property type="entry name" value="DNA breaking-rejoining enzymes"/>
    <property type="match status" value="1"/>
</dbReference>
<organism evidence="5 6">
    <name type="scientific">Stutzerimonas stutzeri</name>
    <name type="common">Pseudomonas stutzeri</name>
    <dbReference type="NCBI Taxonomy" id="316"/>
    <lineage>
        <taxon>Bacteria</taxon>
        <taxon>Pseudomonadati</taxon>
        <taxon>Pseudomonadota</taxon>
        <taxon>Gammaproteobacteria</taxon>
        <taxon>Pseudomonadales</taxon>
        <taxon>Pseudomonadaceae</taxon>
        <taxon>Stutzerimonas</taxon>
    </lineage>
</organism>
<dbReference type="InterPro" id="IPR038488">
    <property type="entry name" value="Integrase_DNA-bd_sf"/>
</dbReference>
<protein>
    <submittedName>
        <fullName evidence="5">Site-specific recombinase XerD</fullName>
    </submittedName>
</protein>
<gene>
    <name evidence="5" type="ORF">A9A72_123809</name>
</gene>
<dbReference type="InterPro" id="IPR002104">
    <property type="entry name" value="Integrase_catalytic"/>
</dbReference>
<dbReference type="GO" id="GO:0015074">
    <property type="term" value="P:DNA integration"/>
    <property type="evidence" value="ECO:0007669"/>
    <property type="project" value="UniProtKB-KW"/>
</dbReference>
<dbReference type="EMBL" id="VNHQ01000013">
    <property type="protein sequence ID" value="TYP64026.1"/>
    <property type="molecule type" value="Genomic_DNA"/>
</dbReference>
<dbReference type="RefSeq" id="WP_148925629.1">
    <property type="nucleotide sequence ID" value="NZ_VNHQ01000013.1"/>
</dbReference>
<evidence type="ECO:0000313" key="5">
    <source>
        <dbReference type="EMBL" id="TYP64026.1"/>
    </source>
</evidence>
<dbReference type="InterPro" id="IPR013762">
    <property type="entry name" value="Integrase-like_cat_sf"/>
</dbReference>
<evidence type="ECO:0000256" key="1">
    <source>
        <dbReference type="ARBA" id="ARBA00008857"/>
    </source>
</evidence>
<dbReference type="Pfam" id="PF00589">
    <property type="entry name" value="Phage_integrase"/>
    <property type="match status" value="1"/>
</dbReference>
<dbReference type="GO" id="GO:0003677">
    <property type="term" value="F:DNA binding"/>
    <property type="evidence" value="ECO:0007669"/>
    <property type="project" value="InterPro"/>
</dbReference>
<keyword evidence="2" id="KW-0229">DNA integration</keyword>
<keyword evidence="3" id="KW-0233">DNA recombination</keyword>
<dbReference type="Pfam" id="PF13356">
    <property type="entry name" value="Arm-DNA-bind_3"/>
    <property type="match status" value="1"/>
</dbReference>
<dbReference type="PANTHER" id="PTHR30629">
    <property type="entry name" value="PROPHAGE INTEGRASE"/>
    <property type="match status" value="1"/>
</dbReference>
<dbReference type="InterPro" id="IPR050808">
    <property type="entry name" value="Phage_Integrase"/>
</dbReference>
<evidence type="ECO:0000259" key="4">
    <source>
        <dbReference type="PROSITE" id="PS51898"/>
    </source>
</evidence>
<dbReference type="PROSITE" id="PS51898">
    <property type="entry name" value="TYR_RECOMBINASE"/>
    <property type="match status" value="1"/>
</dbReference>
<comment type="similarity">
    <text evidence="1">Belongs to the 'phage' integrase family.</text>
</comment>
<dbReference type="Gene3D" id="3.30.160.390">
    <property type="entry name" value="Integrase, DNA-binding domain"/>
    <property type="match status" value="1"/>
</dbReference>
<dbReference type="InterPro" id="IPR025166">
    <property type="entry name" value="Integrase_DNA_bind_dom"/>
</dbReference>